<dbReference type="GO" id="GO:0019628">
    <property type="term" value="P:urate catabolic process"/>
    <property type="evidence" value="ECO:0007669"/>
    <property type="project" value="UniProtKB-UniPathway"/>
</dbReference>
<proteinExistence type="predicted"/>
<dbReference type="InterPro" id="IPR036778">
    <property type="entry name" value="OHCU_decarboxylase_sf"/>
</dbReference>
<dbReference type="GO" id="GO:0006144">
    <property type="term" value="P:purine nucleobase metabolic process"/>
    <property type="evidence" value="ECO:0007669"/>
    <property type="project" value="UniProtKB-KW"/>
</dbReference>
<dbReference type="UniPathway" id="UPA00394">
    <property type="reaction ID" value="UER00652"/>
</dbReference>
<dbReference type="Proteomes" id="UP000217895">
    <property type="component" value="Chromosome"/>
</dbReference>
<dbReference type="InterPro" id="IPR017580">
    <property type="entry name" value="OHCU_decarboxylase-1"/>
</dbReference>
<dbReference type="GO" id="GO:0051997">
    <property type="term" value="F:2-oxo-4-hydroxy-4-carboxy-5-ureidoimidazoline decarboxylase activity"/>
    <property type="evidence" value="ECO:0007669"/>
    <property type="project" value="UniProtKB-EC"/>
</dbReference>
<dbReference type="SUPFAM" id="SSF158694">
    <property type="entry name" value="UraD-Like"/>
    <property type="match status" value="1"/>
</dbReference>
<evidence type="ECO:0000256" key="5">
    <source>
        <dbReference type="ARBA" id="ARBA00022793"/>
    </source>
</evidence>
<accession>A0A1Z4JFC9</accession>
<keyword evidence="5" id="KW-0210">Decarboxylase</keyword>
<keyword evidence="4" id="KW-0659">Purine metabolism</keyword>
<sequence length="166" mass="18657">MTYSLSALNQMEQSAFTDALGEIFEQTPTIAAQAWQQRPFESVEDLHQAMISIVQSMTSEQQLALICAHPDLGSKAKMADASVKEQAGVGLDRLSPEEYERFHQLNERYKAQFGFPFIVAVKNHTKDSILEAFVTRLEHSQSAEMQTAIAEISQIAYFRLIQQVTS</sequence>
<evidence type="ECO:0000256" key="3">
    <source>
        <dbReference type="ARBA" id="ARBA00012257"/>
    </source>
</evidence>
<comment type="pathway">
    <text evidence="2">Purine metabolism; urate degradation; (S)-allantoin from urate: step 3/3.</text>
</comment>
<comment type="catalytic activity">
    <reaction evidence="1">
        <text>5-hydroxy-2-oxo-4-ureido-2,5-dihydro-1H-imidazole-5-carboxylate + H(+) = (S)-allantoin + CO2</text>
        <dbReference type="Rhea" id="RHEA:26301"/>
        <dbReference type="ChEBI" id="CHEBI:15378"/>
        <dbReference type="ChEBI" id="CHEBI:15678"/>
        <dbReference type="ChEBI" id="CHEBI:16526"/>
        <dbReference type="ChEBI" id="CHEBI:58639"/>
        <dbReference type="EC" id="4.1.1.97"/>
    </reaction>
</comment>
<dbReference type="PANTHER" id="PTHR43466">
    <property type="entry name" value="2-OXO-4-HYDROXY-4-CARBOXY-5-UREIDOIMIDAZOLINE DECARBOXYLASE-RELATED"/>
    <property type="match status" value="1"/>
</dbReference>
<name>A0A1Z4JFC9_LEPBY</name>
<evidence type="ECO:0000313" key="9">
    <source>
        <dbReference type="Proteomes" id="UP000217895"/>
    </source>
</evidence>
<dbReference type="EC" id="4.1.1.97" evidence="3"/>
<evidence type="ECO:0000256" key="1">
    <source>
        <dbReference type="ARBA" id="ARBA00001163"/>
    </source>
</evidence>
<reference evidence="8 9" key="1">
    <citation type="submission" date="2017-06" db="EMBL/GenBank/DDBJ databases">
        <title>Genome sequencing of cyanobaciteial culture collection at National Institute for Environmental Studies (NIES).</title>
        <authorList>
            <person name="Hirose Y."/>
            <person name="Shimura Y."/>
            <person name="Fujisawa T."/>
            <person name="Nakamura Y."/>
            <person name="Kawachi M."/>
        </authorList>
    </citation>
    <scope>NUCLEOTIDE SEQUENCE [LARGE SCALE GENOMIC DNA]</scope>
    <source>
        <strain evidence="8 9">NIES-2135</strain>
    </source>
</reference>
<evidence type="ECO:0000313" key="8">
    <source>
        <dbReference type="EMBL" id="BAY55446.1"/>
    </source>
</evidence>
<keyword evidence="6" id="KW-0456">Lyase</keyword>
<dbReference type="PANTHER" id="PTHR43466:SF1">
    <property type="entry name" value="2-OXO-4-HYDROXY-4-CARBOXY-5-UREIDOIMIDAZOLINE DECARBOXYLASE-RELATED"/>
    <property type="match status" value="1"/>
</dbReference>
<dbReference type="NCBIfam" id="TIGR03164">
    <property type="entry name" value="UHCUDC"/>
    <property type="match status" value="1"/>
</dbReference>
<gene>
    <name evidence="8" type="ORF">NIES2135_22690</name>
</gene>
<evidence type="ECO:0000256" key="6">
    <source>
        <dbReference type="ARBA" id="ARBA00023239"/>
    </source>
</evidence>
<evidence type="ECO:0000256" key="4">
    <source>
        <dbReference type="ARBA" id="ARBA00022631"/>
    </source>
</evidence>
<protein>
    <recommendedName>
        <fullName evidence="3">2-oxo-4-hydroxy-4-carboxy-5-ureidoimidazoline decarboxylase</fullName>
        <ecNumber evidence="3">4.1.1.97</ecNumber>
    </recommendedName>
</protein>
<evidence type="ECO:0000256" key="2">
    <source>
        <dbReference type="ARBA" id="ARBA00004754"/>
    </source>
</evidence>
<evidence type="ECO:0000259" key="7">
    <source>
        <dbReference type="Pfam" id="PF09349"/>
    </source>
</evidence>
<dbReference type="GO" id="GO:0000255">
    <property type="term" value="P:allantoin metabolic process"/>
    <property type="evidence" value="ECO:0007669"/>
    <property type="project" value="InterPro"/>
</dbReference>
<keyword evidence="9" id="KW-1185">Reference proteome</keyword>
<organism evidence="8 9">
    <name type="scientific">Leptolyngbya boryana NIES-2135</name>
    <dbReference type="NCBI Taxonomy" id="1973484"/>
    <lineage>
        <taxon>Bacteria</taxon>
        <taxon>Bacillati</taxon>
        <taxon>Cyanobacteriota</taxon>
        <taxon>Cyanophyceae</taxon>
        <taxon>Leptolyngbyales</taxon>
        <taxon>Leptolyngbyaceae</taxon>
        <taxon>Leptolyngbya group</taxon>
        <taxon>Leptolyngbya</taxon>
    </lineage>
</organism>
<dbReference type="Gene3D" id="1.10.3330.10">
    <property type="entry name" value="Oxo-4-hydroxy-4-carboxy-5-ureidoimidazoline decarboxylase"/>
    <property type="match status" value="1"/>
</dbReference>
<dbReference type="InterPro" id="IPR018020">
    <property type="entry name" value="OHCU_decarboxylase"/>
</dbReference>
<dbReference type="AlphaFoldDB" id="A0A1Z4JFC9"/>
<dbReference type="EMBL" id="AP018203">
    <property type="protein sequence ID" value="BAY55446.1"/>
    <property type="molecule type" value="Genomic_DNA"/>
</dbReference>
<dbReference type="Pfam" id="PF09349">
    <property type="entry name" value="OHCU_decarbox"/>
    <property type="match status" value="1"/>
</dbReference>
<feature type="domain" description="Oxo-4-hydroxy-4-carboxy-5-ureidoimidazoline decarboxylase" evidence="7">
    <location>
        <begin position="9"/>
        <end position="160"/>
    </location>
</feature>